<keyword evidence="2" id="KW-1185">Reference proteome</keyword>
<organism evidence="1 2">
    <name type="scientific">Desulfonema magnum</name>
    <dbReference type="NCBI Taxonomy" id="45655"/>
    <lineage>
        <taxon>Bacteria</taxon>
        <taxon>Pseudomonadati</taxon>
        <taxon>Thermodesulfobacteriota</taxon>
        <taxon>Desulfobacteria</taxon>
        <taxon>Desulfobacterales</taxon>
        <taxon>Desulfococcaceae</taxon>
        <taxon>Desulfonema</taxon>
    </lineage>
</organism>
<accession>A0A975GSF4</accession>
<dbReference type="KEGG" id="dmm:dnm_080520"/>
<dbReference type="AlphaFoldDB" id="A0A975GSF4"/>
<protein>
    <submittedName>
        <fullName evidence="1">Uncharacterized protein</fullName>
    </submittedName>
</protein>
<dbReference type="EMBL" id="CP061800">
    <property type="protein sequence ID" value="QTA91979.1"/>
    <property type="molecule type" value="Genomic_DNA"/>
</dbReference>
<reference evidence="1" key="1">
    <citation type="journal article" date="2021" name="Microb. Physiol.">
        <title>Proteogenomic Insights into the Physiology of Marine, Sulfate-Reducing, Filamentous Desulfonema limicola and Desulfonema magnum.</title>
        <authorList>
            <person name="Schnaars V."/>
            <person name="Wohlbrand L."/>
            <person name="Scheve S."/>
            <person name="Hinrichs C."/>
            <person name="Reinhardt R."/>
            <person name="Rabus R."/>
        </authorList>
    </citation>
    <scope>NUCLEOTIDE SEQUENCE</scope>
    <source>
        <strain evidence="1">4be13</strain>
    </source>
</reference>
<evidence type="ECO:0000313" key="2">
    <source>
        <dbReference type="Proteomes" id="UP000663722"/>
    </source>
</evidence>
<proteinExistence type="predicted"/>
<gene>
    <name evidence="1" type="ORF">dnm_080520</name>
</gene>
<dbReference type="RefSeq" id="WP_207679532.1">
    <property type="nucleotide sequence ID" value="NZ_CP061800.1"/>
</dbReference>
<name>A0A975GSF4_9BACT</name>
<sequence>MLSVPGIYEDGKVSVSQDVPIQGRADVIVTFLEDTGEASVKKNPLRNPQSDLIEDDLRDFLESYDRKKEREVSEKLYSSDEAWKGIEESLEKTKPEFETWQEATAWVRNRNSF</sequence>
<dbReference type="Proteomes" id="UP000663722">
    <property type="component" value="Chromosome"/>
</dbReference>
<evidence type="ECO:0000313" key="1">
    <source>
        <dbReference type="EMBL" id="QTA91979.1"/>
    </source>
</evidence>